<evidence type="ECO:0000256" key="5">
    <source>
        <dbReference type="ARBA" id="ARBA00023004"/>
    </source>
</evidence>
<dbReference type="GO" id="GO:0006777">
    <property type="term" value="P:Mo-molybdopterin cofactor biosynthetic process"/>
    <property type="evidence" value="ECO:0007669"/>
    <property type="project" value="UniProtKB-KW"/>
</dbReference>
<evidence type="ECO:0000256" key="8">
    <source>
        <dbReference type="ARBA" id="ARBA00023150"/>
    </source>
</evidence>
<evidence type="ECO:0000256" key="3">
    <source>
        <dbReference type="ARBA" id="ARBA00022723"/>
    </source>
</evidence>
<sequence length="298" mass="33069">MTFLPKKDILSLEEMVTLCDAFIQRGVKRIRLTGGEPLVRKGIDWLLPQLGDRLQAGLLEELTLTTNGTQLTKFAPLLYQSGVRRINVSLDSLNPDLFARITRRNQLEDVLKGIQAAKDAGLQVKINTVAQKGVNDQELSDIFNWCMREGLDLTLIETMPMGDVSGSREDTYFPLSDVVDTLKTNFTIEPTTYRTGGPARYYSVAGTEQKLGLITPLSRNFCDGCNRVRITCTGRIYMCLGQDDHVDLMQAMRSDSSGESLDNLLDTAMGLKPKGHDFSMKNGKMTGKVSRHMSHTGG</sequence>
<name>A0A919E8G7_9PROT</name>
<dbReference type="GO" id="GO:0061799">
    <property type="term" value="F:cyclic pyranopterin monophosphate synthase activity"/>
    <property type="evidence" value="ECO:0007669"/>
    <property type="project" value="TreeGrafter"/>
</dbReference>
<dbReference type="CDD" id="cd21117">
    <property type="entry name" value="Twitch_MoaA"/>
    <property type="match status" value="1"/>
</dbReference>
<dbReference type="InterPro" id="IPR007197">
    <property type="entry name" value="rSAM"/>
</dbReference>
<keyword evidence="3" id="KW-0479">Metal-binding</keyword>
<dbReference type="PROSITE" id="PS51918">
    <property type="entry name" value="RADICAL_SAM"/>
    <property type="match status" value="1"/>
</dbReference>
<organism evidence="11 12">
    <name type="scientific">Kordiimonas sediminis</name>
    <dbReference type="NCBI Taxonomy" id="1735581"/>
    <lineage>
        <taxon>Bacteria</taxon>
        <taxon>Pseudomonadati</taxon>
        <taxon>Pseudomonadota</taxon>
        <taxon>Alphaproteobacteria</taxon>
        <taxon>Kordiimonadales</taxon>
        <taxon>Kordiimonadaceae</taxon>
        <taxon>Kordiimonas</taxon>
    </lineage>
</organism>
<reference evidence="11" key="1">
    <citation type="journal article" date="2014" name="Int. J. Syst. Evol. Microbiol.">
        <title>Complete genome sequence of Corynebacterium casei LMG S-19264T (=DSM 44701T), isolated from a smear-ripened cheese.</title>
        <authorList>
            <consortium name="US DOE Joint Genome Institute (JGI-PGF)"/>
            <person name="Walter F."/>
            <person name="Albersmeier A."/>
            <person name="Kalinowski J."/>
            <person name="Ruckert C."/>
        </authorList>
    </citation>
    <scope>NUCLEOTIDE SEQUENCE</scope>
    <source>
        <strain evidence="11">KCTC 42590</strain>
    </source>
</reference>
<comment type="caution">
    <text evidence="11">The sequence shown here is derived from an EMBL/GenBank/DDBJ whole genome shotgun (WGS) entry which is preliminary data.</text>
</comment>
<evidence type="ECO:0000256" key="6">
    <source>
        <dbReference type="ARBA" id="ARBA00023014"/>
    </source>
</evidence>
<keyword evidence="9" id="KW-0456">Lyase</keyword>
<dbReference type="InterPro" id="IPR013785">
    <property type="entry name" value="Aldolase_TIM"/>
</dbReference>
<evidence type="ECO:0000259" key="10">
    <source>
        <dbReference type="PROSITE" id="PS51918"/>
    </source>
</evidence>
<keyword evidence="8" id="KW-0501">Molybdenum cofactor biosynthesis</keyword>
<gene>
    <name evidence="11" type="primary">moaA</name>
    <name evidence="11" type="ORF">GCM10017044_19840</name>
</gene>
<evidence type="ECO:0000256" key="2">
    <source>
        <dbReference type="ARBA" id="ARBA00022691"/>
    </source>
</evidence>
<keyword evidence="6" id="KW-0411">Iron-sulfur</keyword>
<dbReference type="Gene3D" id="3.20.20.70">
    <property type="entry name" value="Aldolase class I"/>
    <property type="match status" value="1"/>
</dbReference>
<evidence type="ECO:0000256" key="4">
    <source>
        <dbReference type="ARBA" id="ARBA00022741"/>
    </source>
</evidence>
<dbReference type="PANTHER" id="PTHR22960:SF0">
    <property type="entry name" value="MOLYBDENUM COFACTOR BIOSYNTHESIS PROTEIN 1"/>
    <property type="match status" value="1"/>
</dbReference>
<accession>A0A919E8G7</accession>
<dbReference type="InterPro" id="IPR058240">
    <property type="entry name" value="rSAM_sf"/>
</dbReference>
<feature type="domain" description="Radical SAM core" evidence="10">
    <location>
        <begin position="1"/>
        <end position="199"/>
    </location>
</feature>
<dbReference type="GO" id="GO:0005525">
    <property type="term" value="F:GTP binding"/>
    <property type="evidence" value="ECO:0007669"/>
    <property type="project" value="UniProtKB-KW"/>
</dbReference>
<keyword evidence="7" id="KW-0342">GTP-binding</keyword>
<proteinExistence type="predicted"/>
<dbReference type="EMBL" id="BNCI01000002">
    <property type="protein sequence ID" value="GHF25096.1"/>
    <property type="molecule type" value="Genomic_DNA"/>
</dbReference>
<dbReference type="GO" id="GO:0051539">
    <property type="term" value="F:4 iron, 4 sulfur cluster binding"/>
    <property type="evidence" value="ECO:0007669"/>
    <property type="project" value="UniProtKB-KW"/>
</dbReference>
<evidence type="ECO:0000313" key="11">
    <source>
        <dbReference type="EMBL" id="GHF25096.1"/>
    </source>
</evidence>
<keyword evidence="5" id="KW-0408">Iron</keyword>
<dbReference type="PANTHER" id="PTHR22960">
    <property type="entry name" value="MOLYBDOPTERIN COFACTOR SYNTHESIS PROTEIN A"/>
    <property type="match status" value="1"/>
</dbReference>
<evidence type="ECO:0000313" key="12">
    <source>
        <dbReference type="Proteomes" id="UP000630923"/>
    </source>
</evidence>
<dbReference type="NCBIfam" id="TIGR02666">
    <property type="entry name" value="moaA"/>
    <property type="match status" value="1"/>
</dbReference>
<keyword evidence="12" id="KW-1185">Reference proteome</keyword>
<dbReference type="SUPFAM" id="SSF102114">
    <property type="entry name" value="Radical SAM enzymes"/>
    <property type="match status" value="1"/>
</dbReference>
<dbReference type="Proteomes" id="UP000630923">
    <property type="component" value="Unassembled WGS sequence"/>
</dbReference>
<reference evidence="11" key="2">
    <citation type="submission" date="2020-09" db="EMBL/GenBank/DDBJ databases">
        <authorList>
            <person name="Sun Q."/>
            <person name="Kim S."/>
        </authorList>
    </citation>
    <scope>NUCLEOTIDE SEQUENCE</scope>
    <source>
        <strain evidence="11">KCTC 42590</strain>
    </source>
</reference>
<dbReference type="GO" id="GO:0046872">
    <property type="term" value="F:metal ion binding"/>
    <property type="evidence" value="ECO:0007669"/>
    <property type="project" value="UniProtKB-KW"/>
</dbReference>
<keyword evidence="2" id="KW-0949">S-adenosyl-L-methionine</keyword>
<dbReference type="AlphaFoldDB" id="A0A919E8G7"/>
<dbReference type="GO" id="GO:0061798">
    <property type="term" value="F:GTP 3',8'-cyclase activity"/>
    <property type="evidence" value="ECO:0007669"/>
    <property type="project" value="TreeGrafter"/>
</dbReference>
<dbReference type="Pfam" id="PF06463">
    <property type="entry name" value="Mob_synth_C"/>
    <property type="match status" value="1"/>
</dbReference>
<comment type="cofactor">
    <cofactor evidence="1">
        <name>[4Fe-4S] cluster</name>
        <dbReference type="ChEBI" id="CHEBI:49883"/>
    </cofactor>
</comment>
<evidence type="ECO:0000256" key="7">
    <source>
        <dbReference type="ARBA" id="ARBA00023134"/>
    </source>
</evidence>
<dbReference type="CDD" id="cd01335">
    <property type="entry name" value="Radical_SAM"/>
    <property type="match status" value="1"/>
</dbReference>
<dbReference type="InterPro" id="IPR013483">
    <property type="entry name" value="MoaA"/>
</dbReference>
<dbReference type="InterPro" id="IPR050105">
    <property type="entry name" value="MoCo_biosynth_MoaA/MoaC"/>
</dbReference>
<protein>
    <submittedName>
        <fullName evidence="11">Cyclic pyranopterin monophosphate synthase</fullName>
    </submittedName>
</protein>
<dbReference type="Pfam" id="PF04055">
    <property type="entry name" value="Radical_SAM"/>
    <property type="match status" value="1"/>
</dbReference>
<dbReference type="InterPro" id="IPR010505">
    <property type="entry name" value="MoaA_twitch"/>
</dbReference>
<evidence type="ECO:0000256" key="1">
    <source>
        <dbReference type="ARBA" id="ARBA00001966"/>
    </source>
</evidence>
<keyword evidence="4" id="KW-0547">Nucleotide-binding</keyword>
<evidence type="ECO:0000256" key="9">
    <source>
        <dbReference type="ARBA" id="ARBA00023239"/>
    </source>
</evidence>